<dbReference type="EMBL" id="CP032829">
    <property type="protein sequence ID" value="AYJ87424.1"/>
    <property type="molecule type" value="Genomic_DNA"/>
</dbReference>
<keyword evidence="3" id="KW-1185">Reference proteome</keyword>
<sequence length="173" mass="18660">MLAKRSRAAENPRPIKGIGADEARELDRVVIDDLADPHGKRDRPRQLTGDIAGHGKAVADAASTRLREDQFVVGGEVDQACDLAPSKPRRPELAGAVDRVVLAEATRIEPEGIARGIIVHAQKFRTARLEIGVLGQSVIAEPGCDTCSGQYVLKFFEIPCRGKSVDIRLGEFG</sequence>
<reference evidence="2 3" key="1">
    <citation type="submission" date="2018-09" db="EMBL/GenBank/DDBJ databases">
        <title>Sphingomonas peninsula sp. nov., isolated from fildes peninsula, Antarctic soil.</title>
        <authorList>
            <person name="Yingchao G."/>
        </authorList>
    </citation>
    <scope>NUCLEOTIDE SEQUENCE [LARGE SCALE GENOMIC DNA]</scope>
    <source>
        <strain evidence="2 3">YZ-8</strain>
    </source>
</reference>
<dbReference type="AlphaFoldDB" id="A0A494TIU8"/>
<evidence type="ECO:0000313" key="3">
    <source>
        <dbReference type="Proteomes" id="UP000276254"/>
    </source>
</evidence>
<dbReference type="Proteomes" id="UP000276254">
    <property type="component" value="Chromosome"/>
</dbReference>
<gene>
    <name evidence="2" type="ORF">D3Y57_17670</name>
</gene>
<dbReference type="KEGG" id="spha:D3Y57_17670"/>
<feature type="region of interest" description="Disordered" evidence="1">
    <location>
        <begin position="1"/>
        <end position="20"/>
    </location>
</feature>
<accession>A0A494TIU8</accession>
<evidence type="ECO:0000313" key="2">
    <source>
        <dbReference type="EMBL" id="AYJ87424.1"/>
    </source>
</evidence>
<name>A0A494TIU8_SPHPE</name>
<evidence type="ECO:0000256" key="1">
    <source>
        <dbReference type="SAM" id="MobiDB-lite"/>
    </source>
</evidence>
<organism evidence="2 3">
    <name type="scientific">Sphingomonas paeninsulae</name>
    <dbReference type="NCBI Taxonomy" id="2319844"/>
    <lineage>
        <taxon>Bacteria</taxon>
        <taxon>Pseudomonadati</taxon>
        <taxon>Pseudomonadota</taxon>
        <taxon>Alphaproteobacteria</taxon>
        <taxon>Sphingomonadales</taxon>
        <taxon>Sphingomonadaceae</taxon>
        <taxon>Sphingomonas</taxon>
    </lineage>
</organism>
<proteinExistence type="predicted"/>
<protein>
    <submittedName>
        <fullName evidence="2">Uncharacterized protein</fullName>
    </submittedName>
</protein>